<reference evidence="1 2" key="1">
    <citation type="submission" date="2020-03" db="EMBL/GenBank/DDBJ databases">
        <title>Screen low temperature-resistant strains for efficient degradation of petroleum hydrocarbons under the low temperature.</title>
        <authorList>
            <person name="Wang Y."/>
            <person name="Chen J."/>
        </authorList>
    </citation>
    <scope>NUCLEOTIDE SEQUENCE [LARGE SCALE GENOMIC DNA]</scope>
    <source>
        <strain evidence="1 2">KB1</strain>
        <plasmid evidence="1 2">plas1</plasmid>
    </source>
</reference>
<keyword evidence="1" id="KW-0614">Plasmid</keyword>
<name>A0A6G9D489_RHOER</name>
<geneLocation type="plasmid" evidence="1 2">
    <name>plas1</name>
</geneLocation>
<proteinExistence type="predicted"/>
<gene>
    <name evidence="1" type="ORF">G9444_6543</name>
</gene>
<dbReference type="AlphaFoldDB" id="A0A6G9D489"/>
<dbReference type="EMBL" id="CP050125">
    <property type="protein sequence ID" value="QIP43786.1"/>
    <property type="molecule type" value="Genomic_DNA"/>
</dbReference>
<accession>A0A6G9D489</accession>
<protein>
    <submittedName>
        <fullName evidence="1">Uncharacterized protein</fullName>
    </submittedName>
</protein>
<evidence type="ECO:0000313" key="2">
    <source>
        <dbReference type="Proteomes" id="UP000502345"/>
    </source>
</evidence>
<dbReference type="Proteomes" id="UP000502345">
    <property type="component" value="Plasmid plas1"/>
</dbReference>
<evidence type="ECO:0000313" key="1">
    <source>
        <dbReference type="EMBL" id="QIP43786.1"/>
    </source>
</evidence>
<sequence length="156" mass="17869">MREQRKRAPMSISCASYAVVYPEVADDDIDQAGFDVDADQLGRPDHCGCYFFARHRAQHHLILFQTPGEFRNPQALFIKICAHRNNNCIHGAILKPSGLCQCHQLLDELFPDDTMVALGEQFLETVDDHDDSPIWSRHQRSIQRTEGVCARTQLYR</sequence>
<organism evidence="1 2">
    <name type="scientific">Rhodococcus erythropolis</name>
    <name type="common">Arthrobacter picolinophilus</name>
    <dbReference type="NCBI Taxonomy" id="1833"/>
    <lineage>
        <taxon>Bacteria</taxon>
        <taxon>Bacillati</taxon>
        <taxon>Actinomycetota</taxon>
        <taxon>Actinomycetes</taxon>
        <taxon>Mycobacteriales</taxon>
        <taxon>Nocardiaceae</taxon>
        <taxon>Rhodococcus</taxon>
        <taxon>Rhodococcus erythropolis group</taxon>
    </lineage>
</organism>